<dbReference type="Proteomes" id="UP000823388">
    <property type="component" value="Chromosome 1K"/>
</dbReference>
<dbReference type="EMBL" id="CM029037">
    <property type="protein sequence ID" value="KAG2659908.1"/>
    <property type="molecule type" value="Genomic_DNA"/>
</dbReference>
<evidence type="ECO:0000259" key="2">
    <source>
        <dbReference type="Pfam" id="PF12776"/>
    </source>
</evidence>
<dbReference type="PANTHER" id="PTHR46934:SF9">
    <property type="entry name" value="MYB_SANT-LIKE DOMAIN-CONTAINING PROTEIN"/>
    <property type="match status" value="1"/>
</dbReference>
<dbReference type="Pfam" id="PF12776">
    <property type="entry name" value="Myb_DNA-bind_3"/>
    <property type="match status" value="1"/>
</dbReference>
<keyword evidence="4" id="KW-1185">Reference proteome</keyword>
<accession>A0A8T0XLP6</accession>
<proteinExistence type="predicted"/>
<evidence type="ECO:0000313" key="3">
    <source>
        <dbReference type="EMBL" id="KAG2659908.1"/>
    </source>
</evidence>
<dbReference type="PANTHER" id="PTHR46934">
    <property type="entry name" value="MYB_DNA-BIND_3 DOMAIN-CONTAINING PROTEIN-RELATED"/>
    <property type="match status" value="1"/>
</dbReference>
<dbReference type="AlphaFoldDB" id="A0A8T0XLP6"/>
<dbReference type="OrthoDB" id="694532at2759"/>
<feature type="compositionally biased region" description="Polar residues" evidence="1">
    <location>
        <begin position="232"/>
        <end position="256"/>
    </location>
</feature>
<feature type="region of interest" description="Disordered" evidence="1">
    <location>
        <begin position="232"/>
        <end position="270"/>
    </location>
</feature>
<reference evidence="3" key="1">
    <citation type="submission" date="2020-05" db="EMBL/GenBank/DDBJ databases">
        <title>WGS assembly of Panicum virgatum.</title>
        <authorList>
            <person name="Lovell J.T."/>
            <person name="Jenkins J."/>
            <person name="Shu S."/>
            <person name="Juenger T.E."/>
            <person name="Schmutz J."/>
        </authorList>
    </citation>
    <scope>NUCLEOTIDE SEQUENCE</scope>
    <source>
        <strain evidence="3">AP13</strain>
    </source>
</reference>
<evidence type="ECO:0000256" key="1">
    <source>
        <dbReference type="SAM" id="MobiDB-lite"/>
    </source>
</evidence>
<evidence type="ECO:0000313" key="4">
    <source>
        <dbReference type="Proteomes" id="UP000823388"/>
    </source>
</evidence>
<organism evidence="3 4">
    <name type="scientific">Panicum virgatum</name>
    <name type="common">Blackwell switchgrass</name>
    <dbReference type="NCBI Taxonomy" id="38727"/>
    <lineage>
        <taxon>Eukaryota</taxon>
        <taxon>Viridiplantae</taxon>
        <taxon>Streptophyta</taxon>
        <taxon>Embryophyta</taxon>
        <taxon>Tracheophyta</taxon>
        <taxon>Spermatophyta</taxon>
        <taxon>Magnoliopsida</taxon>
        <taxon>Liliopsida</taxon>
        <taxon>Poales</taxon>
        <taxon>Poaceae</taxon>
        <taxon>PACMAD clade</taxon>
        <taxon>Panicoideae</taxon>
        <taxon>Panicodae</taxon>
        <taxon>Paniceae</taxon>
        <taxon>Panicinae</taxon>
        <taxon>Panicum</taxon>
        <taxon>Panicum sect. Hiantes</taxon>
    </lineage>
</organism>
<dbReference type="InterPro" id="IPR024752">
    <property type="entry name" value="Myb/SANT-like_dom"/>
</dbReference>
<comment type="caution">
    <text evidence="3">The sequence shown here is derived from an EMBL/GenBank/DDBJ whole genome shotgun (WGS) entry which is preliminary data.</text>
</comment>
<feature type="domain" description="Myb/SANT-like" evidence="2">
    <location>
        <begin position="39"/>
        <end position="133"/>
    </location>
</feature>
<protein>
    <recommendedName>
        <fullName evidence="2">Myb/SANT-like domain-containing protein</fullName>
    </recommendedName>
</protein>
<gene>
    <name evidence="3" type="ORF">PVAP13_1KG400300</name>
</gene>
<sequence>MKCNVLYVYCVRHIIYCNNVIGYALGHAAMSGDVSRAAWNSTYEKGLVEILHEYKDNPKYKGQNGWSSEGWRIITAKFNESFPIAHFTKQQIQEKEKELKGNYRTLRDAKKESGNGWNESLCMILAEPKIWEKLIKNHPKVAKFHKKPFPLFYQLEALYEGSIATGNLNFTSIQQKDPFDDAPMAAPKVAPMAAPRVAPMAAPTVAPMAAPAERSISEQSFHSDLRDFGNNSYASSFDGQGTSSARNEQNEAQSAPSEGGSGRKRKQSHIGSALEDYVEFKKSQTSKTLEALNEKKKRAEEFCFEKCADQVDSINELTNDEKSYAMELFESDTNREVFMKTKNPEVRLIWLKRKIRALAANSA</sequence>
<name>A0A8T0XLP6_PANVG</name>